<evidence type="ECO:0000313" key="2">
    <source>
        <dbReference type="EMBL" id="CAD2220082.1"/>
    </source>
</evidence>
<protein>
    <submittedName>
        <fullName evidence="2">Uncharacterized protein</fullName>
    </submittedName>
</protein>
<accession>A0A7G2CPH3</accession>
<dbReference type="AlphaFoldDB" id="A0A7G2CPH3"/>
<feature type="region of interest" description="Disordered" evidence="1">
    <location>
        <begin position="1"/>
        <end position="26"/>
    </location>
</feature>
<feature type="region of interest" description="Disordered" evidence="1">
    <location>
        <begin position="78"/>
        <end position="120"/>
    </location>
</feature>
<sequence>MVARPPLESEEIVEEQRKLQDDERNAVKVRQHKKVDAGCCGSQKRFLRRRKKAEDADAARVTMNKTVLQNHYCPCGPFSDHQGRLHGGGRTDPSSLVRGQNDRAAPHPGGGALPPDIWRK</sequence>
<organism evidence="2 3">
    <name type="scientific">Angomonas deanei</name>
    <dbReference type="NCBI Taxonomy" id="59799"/>
    <lineage>
        <taxon>Eukaryota</taxon>
        <taxon>Discoba</taxon>
        <taxon>Euglenozoa</taxon>
        <taxon>Kinetoplastea</taxon>
        <taxon>Metakinetoplastina</taxon>
        <taxon>Trypanosomatida</taxon>
        <taxon>Trypanosomatidae</taxon>
        <taxon>Strigomonadinae</taxon>
        <taxon>Angomonas</taxon>
    </lineage>
</organism>
<gene>
    <name evidence="2" type="ORF">ADEAN_000759600</name>
</gene>
<dbReference type="Proteomes" id="UP000515908">
    <property type="component" value="Chromosome 16"/>
</dbReference>
<evidence type="ECO:0000256" key="1">
    <source>
        <dbReference type="SAM" id="MobiDB-lite"/>
    </source>
</evidence>
<keyword evidence="3" id="KW-1185">Reference proteome</keyword>
<reference evidence="2 3" key="1">
    <citation type="submission" date="2020-08" db="EMBL/GenBank/DDBJ databases">
        <authorList>
            <person name="Newling K."/>
            <person name="Davey J."/>
            <person name="Forrester S."/>
        </authorList>
    </citation>
    <scope>NUCLEOTIDE SEQUENCE [LARGE SCALE GENOMIC DNA]</scope>
    <source>
        <strain evidence="3">Crithidia deanei Carvalho (ATCC PRA-265)</strain>
    </source>
</reference>
<proteinExistence type="predicted"/>
<dbReference type="VEuPathDB" id="TriTrypDB:ADEAN_000759600"/>
<name>A0A7G2CPH3_9TRYP</name>
<evidence type="ECO:0000313" key="3">
    <source>
        <dbReference type="Proteomes" id="UP000515908"/>
    </source>
</evidence>
<dbReference type="EMBL" id="LR877160">
    <property type="protein sequence ID" value="CAD2220082.1"/>
    <property type="molecule type" value="Genomic_DNA"/>
</dbReference>
<feature type="compositionally biased region" description="Basic and acidic residues" evidence="1">
    <location>
        <begin position="14"/>
        <end position="26"/>
    </location>
</feature>